<dbReference type="STRING" id="1043005.A0A074YWX3"/>
<name>A0A074YWX3_AURSE</name>
<dbReference type="OMA" id="GPGHEEW"/>
<dbReference type="EMBL" id="KL584779">
    <property type="protein sequence ID" value="KEQ91381.1"/>
    <property type="molecule type" value="Genomic_DNA"/>
</dbReference>
<dbReference type="InParanoid" id="A0A074YWX3"/>
<sequence>MSSSPELPQAYYADTSADLNFETAAFLKDGADMPLYQEFPETQYNGAPYNDTDFNESDFLAVMNKFNDSHPQTISPQQLDLSAPFPPSAVISELSFNGSDVLFSPEGPGNMDTPLFGNNSTDPSPVLADNMAPSGPENWYPLFPSNEPTVFPTNEPVAPAEVSTLTVPTGADLRERVVASPPRVSAAARPAGVRKNKSKPLATIVVDENDSAAAKRARNTLAARKSRGKKAEYVDSLEDEIKELRLLLAASEQENAQLKAQINPPQIVDDLNNYLSNL</sequence>
<dbReference type="Gene3D" id="3.30.160.60">
    <property type="entry name" value="Classic Zinc Finger"/>
    <property type="match status" value="1"/>
</dbReference>
<reference evidence="3 4" key="1">
    <citation type="journal article" date="2014" name="BMC Genomics">
        <title>Genome sequencing of four Aureobasidium pullulans varieties: biotechnological potential, stress tolerance, and description of new species.</title>
        <authorList>
            <person name="Gostin Ar C."/>
            <person name="Ohm R.A."/>
            <person name="Kogej T."/>
            <person name="Sonjak S."/>
            <person name="Turk M."/>
            <person name="Zajc J."/>
            <person name="Zalar P."/>
            <person name="Grube M."/>
            <person name="Sun H."/>
            <person name="Han J."/>
            <person name="Sharma A."/>
            <person name="Chiniquy J."/>
            <person name="Ngan C.Y."/>
            <person name="Lipzen A."/>
            <person name="Barry K."/>
            <person name="Grigoriev I.V."/>
            <person name="Gunde-Cimerman N."/>
        </authorList>
    </citation>
    <scope>NUCLEOTIDE SEQUENCE [LARGE SCALE GENOMIC DNA]</scope>
    <source>
        <strain evidence="3 4">EXF-2481</strain>
    </source>
</reference>
<keyword evidence="1" id="KW-0175">Coiled coil</keyword>
<dbReference type="RefSeq" id="XP_013339885.1">
    <property type="nucleotide sequence ID" value="XM_013484431.1"/>
</dbReference>
<protein>
    <recommendedName>
        <fullName evidence="2">BZIP domain-containing protein</fullName>
    </recommendedName>
</protein>
<dbReference type="HOGENOM" id="CLU_1001092_0_0_1"/>
<evidence type="ECO:0000313" key="3">
    <source>
        <dbReference type="EMBL" id="KEQ91381.1"/>
    </source>
</evidence>
<evidence type="ECO:0000313" key="4">
    <source>
        <dbReference type="Proteomes" id="UP000030641"/>
    </source>
</evidence>
<evidence type="ECO:0000259" key="2">
    <source>
        <dbReference type="PROSITE" id="PS00036"/>
    </source>
</evidence>
<proteinExistence type="predicted"/>
<keyword evidence="4" id="KW-1185">Reference proteome</keyword>
<feature type="coiled-coil region" evidence="1">
    <location>
        <begin position="234"/>
        <end position="261"/>
    </location>
</feature>
<dbReference type="OrthoDB" id="5419235at2759"/>
<dbReference type="InterPro" id="IPR046347">
    <property type="entry name" value="bZIP_sf"/>
</dbReference>
<dbReference type="CDD" id="cd12193">
    <property type="entry name" value="bZIP_GCN4"/>
    <property type="match status" value="1"/>
</dbReference>
<dbReference type="GeneID" id="25368661"/>
<dbReference type="InterPro" id="IPR004827">
    <property type="entry name" value="bZIP"/>
</dbReference>
<evidence type="ECO:0000256" key="1">
    <source>
        <dbReference type="SAM" id="Coils"/>
    </source>
</evidence>
<dbReference type="PROSITE" id="PS00036">
    <property type="entry name" value="BZIP_BASIC"/>
    <property type="match status" value="1"/>
</dbReference>
<dbReference type="GO" id="GO:0003700">
    <property type="term" value="F:DNA-binding transcription factor activity"/>
    <property type="evidence" value="ECO:0007669"/>
    <property type="project" value="InterPro"/>
</dbReference>
<dbReference type="Proteomes" id="UP000030641">
    <property type="component" value="Unassembled WGS sequence"/>
</dbReference>
<dbReference type="AlphaFoldDB" id="A0A074YWX3"/>
<dbReference type="SUPFAM" id="SSF57959">
    <property type="entry name" value="Leucine zipper domain"/>
    <property type="match status" value="1"/>
</dbReference>
<organism evidence="3 4">
    <name type="scientific">Aureobasidium subglaciale (strain EXF-2481)</name>
    <name type="common">Aureobasidium pullulans var. subglaciale</name>
    <dbReference type="NCBI Taxonomy" id="1043005"/>
    <lineage>
        <taxon>Eukaryota</taxon>
        <taxon>Fungi</taxon>
        <taxon>Dikarya</taxon>
        <taxon>Ascomycota</taxon>
        <taxon>Pezizomycotina</taxon>
        <taxon>Dothideomycetes</taxon>
        <taxon>Dothideomycetidae</taxon>
        <taxon>Dothideales</taxon>
        <taxon>Saccotheciaceae</taxon>
        <taxon>Aureobasidium</taxon>
    </lineage>
</organism>
<dbReference type="SMART" id="SM00338">
    <property type="entry name" value="BRLZ"/>
    <property type="match status" value="1"/>
</dbReference>
<gene>
    <name evidence="3" type="ORF">AUEXF2481DRAFT_503257</name>
</gene>
<accession>A0A074YWX3</accession>
<feature type="domain" description="BZIP" evidence="2">
    <location>
        <begin position="215"/>
        <end position="229"/>
    </location>
</feature>